<keyword evidence="10 15" id="KW-0560">Oxidoreductase</keyword>
<dbReference type="InterPro" id="IPR000398">
    <property type="entry name" value="Thymidylate_synthase"/>
</dbReference>
<keyword evidence="7 15" id="KW-0808">Transferase</keyword>
<evidence type="ECO:0000256" key="16">
    <source>
        <dbReference type="PIRSR" id="PIRSR000389-1"/>
    </source>
</evidence>
<dbReference type="GO" id="GO:0006730">
    <property type="term" value="P:one-carbon metabolic process"/>
    <property type="evidence" value="ECO:0007669"/>
    <property type="project" value="UniProtKB-KW"/>
</dbReference>
<comment type="pathway">
    <text evidence="1 15">Cofactor biosynthesis; tetrahydrofolate biosynthesis; 5,6,7,8-tetrahydrofolate from 7,8-dihydrofolate: step 1/1.</text>
</comment>
<keyword evidence="6 15" id="KW-0489">Methyltransferase</keyword>
<dbReference type="AlphaFoldDB" id="A0A9W7DNT8"/>
<dbReference type="GO" id="GO:0005739">
    <property type="term" value="C:mitochondrion"/>
    <property type="evidence" value="ECO:0007669"/>
    <property type="project" value="TreeGrafter"/>
</dbReference>
<dbReference type="HAMAP" id="MF_00008">
    <property type="entry name" value="Thymidy_synth_bact"/>
    <property type="match status" value="1"/>
</dbReference>
<evidence type="ECO:0000256" key="2">
    <source>
        <dbReference type="ARBA" id="ARBA00006900"/>
    </source>
</evidence>
<dbReference type="FunFam" id="3.30.572.10:FF:000002">
    <property type="entry name" value="Possible thymidylate synthase"/>
    <property type="match status" value="1"/>
</dbReference>
<accession>A0A9W7DNT8</accession>
<evidence type="ECO:0000256" key="1">
    <source>
        <dbReference type="ARBA" id="ARBA00004903"/>
    </source>
</evidence>
<keyword evidence="11" id="KW-0511">Multifunctional enzyme</keyword>
<feature type="domain" description="DHFR" evidence="18">
    <location>
        <begin position="3"/>
        <end position="186"/>
    </location>
</feature>
<reference evidence="20" key="1">
    <citation type="journal article" date="2023" name="Commun. Biol.">
        <title>Genome analysis of Parmales, the sister group of diatoms, reveals the evolutionary specialization of diatoms from phago-mixotrophs to photoautotrophs.</title>
        <authorList>
            <person name="Ban H."/>
            <person name="Sato S."/>
            <person name="Yoshikawa S."/>
            <person name="Yamada K."/>
            <person name="Nakamura Y."/>
            <person name="Ichinomiya M."/>
            <person name="Sato N."/>
            <person name="Blanc-Mathieu R."/>
            <person name="Endo H."/>
            <person name="Kuwata A."/>
            <person name="Ogata H."/>
        </authorList>
    </citation>
    <scope>NUCLEOTIDE SEQUENCE [LARGE SCALE GENOMIC DNA]</scope>
    <source>
        <strain evidence="20">NIES 3700</strain>
    </source>
</reference>
<dbReference type="InterPro" id="IPR020940">
    <property type="entry name" value="Thymidylate_synthase_AS"/>
</dbReference>
<evidence type="ECO:0000313" key="19">
    <source>
        <dbReference type="EMBL" id="GMH50554.1"/>
    </source>
</evidence>
<dbReference type="InterPro" id="IPR001796">
    <property type="entry name" value="DHFR_dom"/>
</dbReference>
<dbReference type="PANTHER" id="PTHR11548">
    <property type="entry name" value="THYMIDYLATE SYNTHASE 1"/>
    <property type="match status" value="1"/>
</dbReference>
<comment type="similarity">
    <text evidence="3 15">In the N-terminal section; belongs to the dihydrofolate reductase family.</text>
</comment>
<name>A0A9W7DNT8_9STRA</name>
<dbReference type="SUPFAM" id="SSF55831">
    <property type="entry name" value="Thymidylate synthase/dCMP hydroxymethylase"/>
    <property type="match status" value="1"/>
</dbReference>
<dbReference type="NCBIfam" id="NF002497">
    <property type="entry name" value="PRK01827.1-3"/>
    <property type="match status" value="1"/>
</dbReference>
<evidence type="ECO:0000256" key="15">
    <source>
        <dbReference type="PIRNR" id="PIRNR000389"/>
    </source>
</evidence>
<dbReference type="GO" id="GO:0005829">
    <property type="term" value="C:cytosol"/>
    <property type="evidence" value="ECO:0007669"/>
    <property type="project" value="TreeGrafter"/>
</dbReference>
<dbReference type="InterPro" id="IPR017925">
    <property type="entry name" value="DHFR_CS"/>
</dbReference>
<dbReference type="CDD" id="cd00209">
    <property type="entry name" value="DHFR"/>
    <property type="match status" value="1"/>
</dbReference>
<evidence type="ECO:0000256" key="11">
    <source>
        <dbReference type="ARBA" id="ARBA00023268"/>
    </source>
</evidence>
<dbReference type="PROSITE" id="PS51330">
    <property type="entry name" value="DHFR_2"/>
    <property type="match status" value="1"/>
</dbReference>
<dbReference type="InterPro" id="IPR024072">
    <property type="entry name" value="DHFR-like_dom_sf"/>
</dbReference>
<evidence type="ECO:0000256" key="4">
    <source>
        <dbReference type="ARBA" id="ARBA00019798"/>
    </source>
</evidence>
<dbReference type="CDD" id="cd00351">
    <property type="entry name" value="TS_Pyrimidine_HMase"/>
    <property type="match status" value="1"/>
</dbReference>
<comment type="similarity">
    <text evidence="2 15">In the C-terminal section; belongs to the thymidylate synthase family.</text>
</comment>
<keyword evidence="5 15" id="KW-0554">One-carbon metabolism</keyword>
<gene>
    <name evidence="19" type="ORF">TrLO_g14012</name>
</gene>
<dbReference type="GO" id="GO:0004799">
    <property type="term" value="F:thymidylate synthase activity"/>
    <property type="evidence" value="ECO:0007669"/>
    <property type="project" value="UniProtKB-EC"/>
</dbReference>
<dbReference type="InterPro" id="IPR023451">
    <property type="entry name" value="Thymidate_synth/dCMP_Mease_dom"/>
</dbReference>
<dbReference type="Proteomes" id="UP001165122">
    <property type="component" value="Unassembled WGS sequence"/>
</dbReference>
<dbReference type="GO" id="GO:0004146">
    <property type="term" value="F:dihydrofolate reductase activity"/>
    <property type="evidence" value="ECO:0007669"/>
    <property type="project" value="UniProtKB-EC"/>
</dbReference>
<evidence type="ECO:0000256" key="12">
    <source>
        <dbReference type="ARBA" id="ARBA00025154"/>
    </source>
</evidence>
<dbReference type="InterPro" id="IPR036926">
    <property type="entry name" value="Thymidate_synth/dCMP_Mease_sf"/>
</dbReference>
<keyword evidence="9" id="KW-0521">NADP</keyword>
<keyword evidence="20" id="KW-1185">Reference proteome</keyword>
<comment type="caution">
    <text evidence="19">The sequence shown here is derived from an EMBL/GenBank/DDBJ whole genome shotgun (WGS) entry which is preliminary data.</text>
</comment>
<comment type="catalytic activity">
    <reaction evidence="14">
        <text>(6S)-5,6,7,8-tetrahydrofolate + NADP(+) = 7,8-dihydrofolate + NADPH + H(+)</text>
        <dbReference type="Rhea" id="RHEA:15009"/>
        <dbReference type="ChEBI" id="CHEBI:15378"/>
        <dbReference type="ChEBI" id="CHEBI:57451"/>
        <dbReference type="ChEBI" id="CHEBI:57453"/>
        <dbReference type="ChEBI" id="CHEBI:57783"/>
        <dbReference type="ChEBI" id="CHEBI:58349"/>
        <dbReference type="EC" id="1.5.1.3"/>
    </reaction>
</comment>
<evidence type="ECO:0000256" key="10">
    <source>
        <dbReference type="ARBA" id="ARBA00023002"/>
    </source>
</evidence>
<dbReference type="PROSITE" id="PS00091">
    <property type="entry name" value="THYMIDYLATE_SYNTHASE"/>
    <property type="match status" value="1"/>
</dbReference>
<evidence type="ECO:0000256" key="9">
    <source>
        <dbReference type="ARBA" id="ARBA00022857"/>
    </source>
</evidence>
<organism evidence="19 20">
    <name type="scientific">Triparma laevis f. longispina</name>
    <dbReference type="NCBI Taxonomy" id="1714387"/>
    <lineage>
        <taxon>Eukaryota</taxon>
        <taxon>Sar</taxon>
        <taxon>Stramenopiles</taxon>
        <taxon>Ochrophyta</taxon>
        <taxon>Bolidophyceae</taxon>
        <taxon>Parmales</taxon>
        <taxon>Triparmaceae</taxon>
        <taxon>Triparma</taxon>
    </lineage>
</organism>
<dbReference type="GO" id="GO:0046654">
    <property type="term" value="P:tetrahydrofolate biosynthetic process"/>
    <property type="evidence" value="ECO:0007669"/>
    <property type="project" value="InterPro"/>
</dbReference>
<dbReference type="PROSITE" id="PS00075">
    <property type="entry name" value="DHFR_1"/>
    <property type="match status" value="1"/>
</dbReference>
<dbReference type="PRINTS" id="PR00108">
    <property type="entry name" value="THYMDSNTHASE"/>
</dbReference>
<dbReference type="PIRSF" id="PIRSF000389">
    <property type="entry name" value="DHFR-TS"/>
    <property type="match status" value="1"/>
</dbReference>
<evidence type="ECO:0000256" key="8">
    <source>
        <dbReference type="ARBA" id="ARBA00022727"/>
    </source>
</evidence>
<dbReference type="NCBIfam" id="TIGR03284">
    <property type="entry name" value="thym_sym"/>
    <property type="match status" value="1"/>
</dbReference>
<evidence type="ECO:0000256" key="5">
    <source>
        <dbReference type="ARBA" id="ARBA00022563"/>
    </source>
</evidence>
<evidence type="ECO:0000256" key="6">
    <source>
        <dbReference type="ARBA" id="ARBA00022603"/>
    </source>
</evidence>
<evidence type="ECO:0000256" key="14">
    <source>
        <dbReference type="ARBA" id="ARBA00048873"/>
    </source>
</evidence>
<dbReference type="Gene3D" id="3.30.572.10">
    <property type="entry name" value="Thymidylate synthase/dCMP hydroxymethylase domain"/>
    <property type="match status" value="1"/>
</dbReference>
<evidence type="ECO:0000259" key="18">
    <source>
        <dbReference type="PROSITE" id="PS51330"/>
    </source>
</evidence>
<dbReference type="GO" id="GO:0032259">
    <property type="term" value="P:methylation"/>
    <property type="evidence" value="ECO:0007669"/>
    <property type="project" value="UniProtKB-KW"/>
</dbReference>
<sequence length="486" mass="54567">MTTISLIVAAHTSGGIGNKGELPWRLAEDMKHFKTVTTMTESGPNAVIMGRKTWESIPSKFRPLPGRTNIVLSRSFVDSENQTTNSNSADYPEDVILANSIDDAISKLPNDCGKAFCIGGGEVYKSALDSGKVDEVYLTEVEGEGLEFDAYFPKLEKGDYFIEDVGGGEKVDKKSGLKYKFLKYSKVPEGDDVNPEEMQYLDLCRDVIENGVKRGDRTGTGTLSKFGVQMRFSLRNDTMPLLTTKRVFWRGVAEELIWFVRGCTNANELADKDIHIWDGNGSREFLDGRGLTDREVGDLGPVYGFQWRHFGAKYTNMHADYKGQGVDQLAECIEKIKNNPTDRRIICSAWNPADLSLMALPPCHMFVQFFVDTEKGELSAQMYQRSADLGLGVPFNIASYSLLVHMMAQMTGLKPGEFVHVIGDAHVYLNHVDAIKEQLKRKPRPFPKLKLNLKEGETKDLDDWEYKDFTIEGYKPQKTIKMKMAV</sequence>
<dbReference type="SUPFAM" id="SSF53597">
    <property type="entry name" value="Dihydrofolate reductase-like"/>
    <property type="match status" value="1"/>
</dbReference>
<dbReference type="EMBL" id="BRXW01000396">
    <property type="protein sequence ID" value="GMH50554.1"/>
    <property type="molecule type" value="Genomic_DNA"/>
</dbReference>
<evidence type="ECO:0000256" key="17">
    <source>
        <dbReference type="PROSITE-ProRule" id="PRU10016"/>
    </source>
</evidence>
<dbReference type="Pfam" id="PF00303">
    <property type="entry name" value="Thymidylat_synt"/>
    <property type="match status" value="1"/>
</dbReference>
<protein>
    <recommendedName>
        <fullName evidence="4 15">Bifunctional dihydrofolate reductase-thymidylate synthase</fullName>
    </recommendedName>
</protein>
<comment type="function">
    <text evidence="12">Bifunctional enzyme. Involved in de novo dTMP biosynthesis. Key enzyme in folate metabolism. Catalyzes an essential reaction for de novo glycine and purine synthesis, DNA precursor synthesis, and for the conversion of dUMP to dTMP.</text>
</comment>
<dbReference type="Gene3D" id="3.40.430.10">
    <property type="entry name" value="Dihydrofolate Reductase, subunit A"/>
    <property type="match status" value="1"/>
</dbReference>
<proteinExistence type="inferred from homology"/>
<feature type="active site" evidence="16 17">
    <location>
        <position position="363"/>
    </location>
</feature>
<evidence type="ECO:0000313" key="20">
    <source>
        <dbReference type="Proteomes" id="UP001165122"/>
    </source>
</evidence>
<evidence type="ECO:0000256" key="7">
    <source>
        <dbReference type="ARBA" id="ARBA00022679"/>
    </source>
</evidence>
<dbReference type="InterPro" id="IPR045097">
    <property type="entry name" value="Thymidate_synth/dCMP_Mease"/>
</dbReference>
<dbReference type="Pfam" id="PF00186">
    <property type="entry name" value="DHFR_1"/>
    <property type="match status" value="1"/>
</dbReference>
<evidence type="ECO:0000256" key="3">
    <source>
        <dbReference type="ARBA" id="ARBA00010176"/>
    </source>
</evidence>
<dbReference type="InterPro" id="IPR012262">
    <property type="entry name" value="DHFR-TS"/>
</dbReference>
<dbReference type="OrthoDB" id="766at2759"/>
<comment type="catalytic activity">
    <reaction evidence="13">
        <text>dUMP + (6R)-5,10-methylene-5,6,7,8-tetrahydrofolate = 7,8-dihydrofolate + dTMP</text>
        <dbReference type="Rhea" id="RHEA:12104"/>
        <dbReference type="ChEBI" id="CHEBI:15636"/>
        <dbReference type="ChEBI" id="CHEBI:57451"/>
        <dbReference type="ChEBI" id="CHEBI:63528"/>
        <dbReference type="ChEBI" id="CHEBI:246422"/>
        <dbReference type="EC" id="2.1.1.45"/>
    </reaction>
</comment>
<dbReference type="GO" id="GO:0006231">
    <property type="term" value="P:dTMP biosynthetic process"/>
    <property type="evidence" value="ECO:0007669"/>
    <property type="project" value="InterPro"/>
</dbReference>
<dbReference type="PANTHER" id="PTHR11548:SF2">
    <property type="entry name" value="THYMIDYLATE SYNTHASE"/>
    <property type="match status" value="1"/>
</dbReference>
<evidence type="ECO:0000256" key="13">
    <source>
        <dbReference type="ARBA" id="ARBA00047344"/>
    </source>
</evidence>
<keyword evidence="8 15" id="KW-0545">Nucleotide biosynthesis</keyword>